<dbReference type="SUPFAM" id="SSF54909">
    <property type="entry name" value="Dimeric alpha+beta barrel"/>
    <property type="match status" value="1"/>
</dbReference>
<dbReference type="EMBL" id="HE796683">
    <property type="protein sequence ID" value="CCH03376.1"/>
    <property type="molecule type" value="Genomic_DNA"/>
</dbReference>
<keyword evidence="2" id="KW-0560">Oxidoreductase</keyword>
<dbReference type="PANTHER" id="PTHR33336">
    <property type="entry name" value="QUINOL MONOOXYGENASE YGIN-RELATED"/>
    <property type="match status" value="1"/>
</dbReference>
<dbReference type="RefSeq" id="WP_015334473.1">
    <property type="nucleotide sequence ID" value="NC_020054.1"/>
</dbReference>
<proteinExistence type="predicted"/>
<dbReference type="Pfam" id="PF03992">
    <property type="entry name" value="ABM"/>
    <property type="match status" value="1"/>
</dbReference>
<dbReference type="InterPro" id="IPR050744">
    <property type="entry name" value="AI-2_Isomerase_LsrG"/>
</dbReference>
<feature type="domain" description="ABM" evidence="1">
    <location>
        <begin position="3"/>
        <end position="91"/>
    </location>
</feature>
<dbReference type="eggNOG" id="COG1359">
    <property type="taxonomic scope" value="Bacteria"/>
</dbReference>
<dbReference type="GO" id="GO:0005829">
    <property type="term" value="C:cytosol"/>
    <property type="evidence" value="ECO:0007669"/>
    <property type="project" value="TreeGrafter"/>
</dbReference>
<dbReference type="HOGENOM" id="CLU_131496_6_2_10"/>
<dbReference type="PANTHER" id="PTHR33336:SF3">
    <property type="entry name" value="ABM DOMAIN-CONTAINING PROTEIN"/>
    <property type="match status" value="1"/>
</dbReference>
<organism evidence="2 3">
    <name type="scientific">Fibrella aestuarina BUZ 2</name>
    <dbReference type="NCBI Taxonomy" id="1166018"/>
    <lineage>
        <taxon>Bacteria</taxon>
        <taxon>Pseudomonadati</taxon>
        <taxon>Bacteroidota</taxon>
        <taxon>Cytophagia</taxon>
        <taxon>Cytophagales</taxon>
        <taxon>Spirosomataceae</taxon>
        <taxon>Fibrella</taxon>
    </lineage>
</organism>
<gene>
    <name evidence="2" type="ORF">FAES_5377</name>
</gene>
<dbReference type="Gene3D" id="3.30.70.100">
    <property type="match status" value="1"/>
</dbReference>
<dbReference type="STRING" id="1166018.FAES_5377"/>
<dbReference type="AlphaFoldDB" id="I0KGX3"/>
<dbReference type="OrthoDB" id="9806189at2"/>
<protein>
    <submittedName>
        <fullName evidence="2">Antibiotic biosynthesis monooxygenase</fullName>
    </submittedName>
</protein>
<reference evidence="2 3" key="1">
    <citation type="journal article" date="2012" name="J. Bacteriol.">
        <title>Genome Sequence of Fibrella aestuarina BUZ 2T, a Filamentous Marine Bacterium.</title>
        <authorList>
            <person name="Filippini M."/>
            <person name="Qi W."/>
            <person name="Blom J."/>
            <person name="Goesmann A."/>
            <person name="Smits T.H."/>
            <person name="Bagheri H.C."/>
        </authorList>
    </citation>
    <scope>NUCLEOTIDE SEQUENCE [LARGE SCALE GENOMIC DNA]</scope>
    <source>
        <strain evidence="3">BUZ 2T</strain>
    </source>
</reference>
<accession>I0KGX3</accession>
<evidence type="ECO:0000313" key="2">
    <source>
        <dbReference type="EMBL" id="CCH03376.1"/>
    </source>
</evidence>
<dbReference type="KEGG" id="fae:FAES_5377"/>
<dbReference type="InterPro" id="IPR007138">
    <property type="entry name" value="ABM_dom"/>
</dbReference>
<dbReference type="InterPro" id="IPR011008">
    <property type="entry name" value="Dimeric_a/b-barrel"/>
</dbReference>
<evidence type="ECO:0000313" key="3">
    <source>
        <dbReference type="Proteomes" id="UP000011058"/>
    </source>
</evidence>
<dbReference type="PROSITE" id="PS51725">
    <property type="entry name" value="ABM"/>
    <property type="match status" value="1"/>
</dbReference>
<sequence>MSLLLIANITAKPGCGPDLKPALLELVEAVRTEPACLLYELYESTESPDRFIMHERWPDQAGLDAHNQMPHMAAFQQKAGSLLDDVTLTKVEQ</sequence>
<keyword evidence="3" id="KW-1185">Reference proteome</keyword>
<name>I0KGX3_9BACT</name>
<keyword evidence="2" id="KW-0503">Monooxygenase</keyword>
<dbReference type="GO" id="GO:0004497">
    <property type="term" value="F:monooxygenase activity"/>
    <property type="evidence" value="ECO:0007669"/>
    <property type="project" value="UniProtKB-KW"/>
</dbReference>
<dbReference type="Proteomes" id="UP000011058">
    <property type="component" value="Chromosome"/>
</dbReference>
<evidence type="ECO:0000259" key="1">
    <source>
        <dbReference type="PROSITE" id="PS51725"/>
    </source>
</evidence>